<accession>A0A8S1JA49</accession>
<evidence type="ECO:0000313" key="4">
    <source>
        <dbReference type="Proteomes" id="UP000708148"/>
    </source>
</evidence>
<evidence type="ECO:0000313" key="3">
    <source>
        <dbReference type="EMBL" id="CAD7704705.1"/>
    </source>
</evidence>
<dbReference type="AlphaFoldDB" id="A0A8S1JA49"/>
<name>A0A8S1JA49_9CHLO</name>
<dbReference type="PANTHER" id="PTHR35551">
    <property type="match status" value="1"/>
</dbReference>
<comment type="caution">
    <text evidence="3">The sequence shown here is derived from an EMBL/GenBank/DDBJ whole genome shotgun (WGS) entry which is preliminary data.</text>
</comment>
<sequence length="292" mass="31348">MGTAARRAVSTPLAASCRSAGHRPCVPSAPRGLPGRGLGGSRRPSAVGHPNPSRGSIHASPSTRLPATSQDQFIEVDEGFSLAKISFGSVLWPIGVGLLVYGFGSFFSFLPGADISSLILIYGFPLMLLGFAFKYAELKPVECKTTAAALKLRDSQMTDIQKQVREDVTRYRYGDEVHLGESLDRIFRIGQAGGIPRGACPKLTGLREQAVDGQYTLVLEFVSELGEEAWTSREDKFQSFFGPGITASVDFREGGRAEVALRCDGSGQGRGGGQKKDVMPPLMPGLQPREEK</sequence>
<dbReference type="OrthoDB" id="1882189at2759"/>
<gene>
    <name evidence="3" type="ORF">OSTQU699_LOCUS10060</name>
</gene>
<dbReference type="InterPro" id="IPR021275">
    <property type="entry name" value="DUF2854"/>
</dbReference>
<organism evidence="3 4">
    <name type="scientific">Ostreobium quekettii</name>
    <dbReference type="NCBI Taxonomy" id="121088"/>
    <lineage>
        <taxon>Eukaryota</taxon>
        <taxon>Viridiplantae</taxon>
        <taxon>Chlorophyta</taxon>
        <taxon>core chlorophytes</taxon>
        <taxon>Ulvophyceae</taxon>
        <taxon>TCBD clade</taxon>
        <taxon>Bryopsidales</taxon>
        <taxon>Ostreobineae</taxon>
        <taxon>Ostreobiaceae</taxon>
        <taxon>Ostreobium</taxon>
    </lineage>
</organism>
<feature type="transmembrane region" description="Helical" evidence="2">
    <location>
        <begin position="90"/>
        <end position="109"/>
    </location>
</feature>
<dbReference type="EMBL" id="CAJHUC010002944">
    <property type="protein sequence ID" value="CAD7704705.1"/>
    <property type="molecule type" value="Genomic_DNA"/>
</dbReference>
<protein>
    <submittedName>
        <fullName evidence="3">Uncharacterized protein</fullName>
    </submittedName>
</protein>
<keyword evidence="4" id="KW-1185">Reference proteome</keyword>
<evidence type="ECO:0000256" key="1">
    <source>
        <dbReference type="SAM" id="MobiDB-lite"/>
    </source>
</evidence>
<feature type="region of interest" description="Disordered" evidence="1">
    <location>
        <begin position="262"/>
        <end position="292"/>
    </location>
</feature>
<dbReference type="Proteomes" id="UP000708148">
    <property type="component" value="Unassembled WGS sequence"/>
</dbReference>
<proteinExistence type="predicted"/>
<evidence type="ECO:0000256" key="2">
    <source>
        <dbReference type="SAM" id="Phobius"/>
    </source>
</evidence>
<keyword evidence="2" id="KW-1133">Transmembrane helix</keyword>
<feature type="region of interest" description="Disordered" evidence="1">
    <location>
        <begin position="1"/>
        <end position="65"/>
    </location>
</feature>
<reference evidence="3" key="1">
    <citation type="submission" date="2020-12" db="EMBL/GenBank/DDBJ databases">
        <authorList>
            <person name="Iha C."/>
        </authorList>
    </citation>
    <scope>NUCLEOTIDE SEQUENCE</scope>
</reference>
<feature type="transmembrane region" description="Helical" evidence="2">
    <location>
        <begin position="115"/>
        <end position="136"/>
    </location>
</feature>
<keyword evidence="2" id="KW-0472">Membrane</keyword>
<dbReference type="Pfam" id="PF11016">
    <property type="entry name" value="DUF2854"/>
    <property type="match status" value="1"/>
</dbReference>
<keyword evidence="2" id="KW-0812">Transmembrane</keyword>
<dbReference type="PANTHER" id="PTHR35551:SF1">
    <property type="entry name" value="ACCLIMATION OF PHOTOSYNTHESIS TO ENVIRONMENT"/>
    <property type="match status" value="1"/>
</dbReference>